<dbReference type="Pfam" id="PF01637">
    <property type="entry name" value="ATPase_2"/>
    <property type="match status" value="1"/>
</dbReference>
<dbReference type="Gene3D" id="1.10.8.60">
    <property type="match status" value="1"/>
</dbReference>
<organism evidence="2 3">
    <name type="scientific">Pyrococcus kukulkanii</name>
    <dbReference type="NCBI Taxonomy" id="1609559"/>
    <lineage>
        <taxon>Archaea</taxon>
        <taxon>Methanobacteriati</taxon>
        <taxon>Methanobacteriota</taxon>
        <taxon>Thermococci</taxon>
        <taxon>Thermococcales</taxon>
        <taxon>Thermococcaceae</taxon>
        <taxon>Pyrococcus</taxon>
    </lineage>
</organism>
<name>A0A127B826_9EURY</name>
<dbReference type="EMBL" id="CP010835">
    <property type="protein sequence ID" value="AMM53533.1"/>
    <property type="molecule type" value="Genomic_DNA"/>
</dbReference>
<dbReference type="GeneID" id="28490731"/>
<gene>
    <name evidence="2" type="ORF">TQ32_02815</name>
</gene>
<dbReference type="KEGG" id="pyc:TQ32_02815"/>
<dbReference type="InterPro" id="IPR027417">
    <property type="entry name" value="P-loop_NTPase"/>
</dbReference>
<reference evidence="3" key="1">
    <citation type="submission" date="2015-02" db="EMBL/GenBank/DDBJ databases">
        <title>Pyrococcus kukulkanii sp. nov., a novel hyperthermophilic archaeon isolated from a deep-sea hydrothermal vent at the Guaymas Basin.</title>
        <authorList>
            <person name="Oger P.M."/>
            <person name="Callac N."/>
            <person name="Jebbar M."/>
            <person name="Godfroy A."/>
        </authorList>
    </citation>
    <scope>NUCLEOTIDE SEQUENCE [LARGE SCALE GENOMIC DNA]</scope>
    <source>
        <strain evidence="3">NCB100</strain>
    </source>
</reference>
<dbReference type="PATRIC" id="fig|1609559.3.peg.580"/>
<dbReference type="OrthoDB" id="132045at2157"/>
<evidence type="ECO:0000313" key="3">
    <source>
        <dbReference type="Proteomes" id="UP000070587"/>
    </source>
</evidence>
<protein>
    <submittedName>
        <fullName evidence="2">ATPase</fullName>
    </submittedName>
</protein>
<dbReference type="RefSeq" id="WP_068320792.1">
    <property type="nucleotide sequence ID" value="NZ_CP010835.1"/>
</dbReference>
<dbReference type="Proteomes" id="UP000070587">
    <property type="component" value="Chromosome"/>
</dbReference>
<dbReference type="SUPFAM" id="SSF46785">
    <property type="entry name" value="Winged helix' DNA-binding domain"/>
    <property type="match status" value="1"/>
</dbReference>
<dbReference type="SUPFAM" id="SSF52540">
    <property type="entry name" value="P-loop containing nucleoside triphosphate hydrolases"/>
    <property type="match status" value="1"/>
</dbReference>
<dbReference type="PANTHER" id="PTHR34301">
    <property type="entry name" value="DNA-BINDING PROTEIN-RELATED"/>
    <property type="match status" value="1"/>
</dbReference>
<dbReference type="InterPro" id="IPR011579">
    <property type="entry name" value="ATPase_dom"/>
</dbReference>
<evidence type="ECO:0000313" key="2">
    <source>
        <dbReference type="EMBL" id="AMM53533.1"/>
    </source>
</evidence>
<reference evidence="2 3" key="2">
    <citation type="journal article" date="2016" name="Int. J. Syst. Evol. Microbiol.">
        <title>Pyrococcus kukulkanii sp. nov., a hyperthermophilic, piezophilic archaeon isolated from a deep-sea hydrothermal vent.</title>
        <authorList>
            <person name="Callac N."/>
            <person name="Oger P."/>
            <person name="Lesongeur F."/>
            <person name="Rattray J.E."/>
            <person name="Vannier P."/>
            <person name="Michoud G."/>
            <person name="Beauverger M."/>
            <person name="Gayet N."/>
            <person name="Rouxel O."/>
            <person name="Jebbar M."/>
            <person name="Godfroy A."/>
        </authorList>
    </citation>
    <scope>NUCLEOTIDE SEQUENCE [LARGE SCALE GENOMIC DNA]</scope>
    <source>
        <strain evidence="2 3">NCB100</strain>
    </source>
</reference>
<dbReference type="STRING" id="1609559.TQ32_02815"/>
<sequence>MRSRRGISFFDQRPRKNKESLFGRSEELEMLINALHARSWVAILGPRMVGKTSLAWAGANTFAREMKYKVIFVDLRNAETSRQATEKILSRLPKSIFDTISKYIAEVSFSTGSVGASVKLRENVTARNALEDALFALKDTILILDEVQNVKQGVKNFLQALAAAFNENDSLLVIFTGSYAGVVKKLFEATYREGLYGRPPVEILLPPWPEWVAAEFLRRGFEHCGVSVTQREIQEAIWRLGTLPGWLNLYGLRRCLGATHAEALQRVFKKAVNEALKELEHFLEGRSPKAREVVKRLAYGATWSELEKTGISKDTLSRLLEVLTKELFIVVKDEIGVYRFSDPIYRYAAEKLQLNEG</sequence>
<dbReference type="PANTHER" id="PTHR34301:SF8">
    <property type="entry name" value="ATPASE DOMAIN-CONTAINING PROTEIN"/>
    <property type="match status" value="1"/>
</dbReference>
<evidence type="ECO:0000259" key="1">
    <source>
        <dbReference type="Pfam" id="PF01637"/>
    </source>
</evidence>
<dbReference type="Gene3D" id="3.40.50.300">
    <property type="entry name" value="P-loop containing nucleotide triphosphate hydrolases"/>
    <property type="match status" value="1"/>
</dbReference>
<proteinExistence type="predicted"/>
<accession>A0A127B826</accession>
<dbReference type="GO" id="GO:0005524">
    <property type="term" value="F:ATP binding"/>
    <property type="evidence" value="ECO:0007669"/>
    <property type="project" value="InterPro"/>
</dbReference>
<dbReference type="AlphaFoldDB" id="A0A127B826"/>
<feature type="domain" description="ATPase" evidence="1">
    <location>
        <begin position="22"/>
        <end position="243"/>
    </location>
</feature>
<dbReference type="InterPro" id="IPR036390">
    <property type="entry name" value="WH_DNA-bd_sf"/>
</dbReference>